<dbReference type="InterPro" id="IPR014854">
    <property type="entry name" value="Nse4_C"/>
</dbReference>
<dbReference type="PANTHER" id="PTHR16140:SF0">
    <property type="entry name" value="NON-STRUCTURAL MAINTENANCE OF CHROMOSOMES ELEMENT 4"/>
    <property type="match status" value="1"/>
</dbReference>
<dbReference type="GO" id="GO:0030915">
    <property type="term" value="C:Smc5-Smc6 complex"/>
    <property type="evidence" value="ECO:0007669"/>
    <property type="project" value="UniProtKB-UniRule"/>
</dbReference>
<evidence type="ECO:0000256" key="3">
    <source>
        <dbReference type="ARBA" id="ARBA00022763"/>
    </source>
</evidence>
<gene>
    <name evidence="11" type="ORF">INT44_002767</name>
</gene>
<dbReference type="GO" id="GO:0006281">
    <property type="term" value="P:DNA repair"/>
    <property type="evidence" value="ECO:0007669"/>
    <property type="project" value="UniProtKB-UniRule"/>
</dbReference>
<name>A0A8H7Q628_9FUNG</name>
<comment type="subcellular location">
    <subcellularLocation>
        <location evidence="1 7">Nucleus</location>
    </subcellularLocation>
</comment>
<feature type="domain" description="Non-structural maintenance of chromosome element 4 C-terminal" evidence="9">
    <location>
        <begin position="258"/>
        <end position="343"/>
    </location>
</feature>
<comment type="similarity">
    <text evidence="2 7">Belongs to the NSE4 family.</text>
</comment>
<evidence type="ECO:0000256" key="6">
    <source>
        <dbReference type="ARBA" id="ARBA00023242"/>
    </source>
</evidence>
<dbReference type="Pfam" id="PF08743">
    <property type="entry name" value="Nse4_C"/>
    <property type="match status" value="1"/>
</dbReference>
<evidence type="ECO:0000256" key="5">
    <source>
        <dbReference type="ARBA" id="ARBA00023204"/>
    </source>
</evidence>
<comment type="function">
    <text evidence="7">Component of the SMC5-SMC6 complex, that promotes sister chromatid alignment after DNA damage and facilitates double-stranded DNA breaks (DSBs) repair via homologous recombination between sister chromatids.</text>
</comment>
<feature type="domain" description="Nse4/EID protein Nse3/MAGE-binding" evidence="10">
    <location>
        <begin position="122"/>
        <end position="173"/>
    </location>
</feature>
<keyword evidence="4 7" id="KW-0233">DNA recombination</keyword>
<dbReference type="PANTHER" id="PTHR16140">
    <property type="entry name" value="NON-STRUCTURAL MAINTENANCE OF CHROMOSOMES ELEMENT 4"/>
    <property type="match status" value="1"/>
</dbReference>
<dbReference type="OrthoDB" id="361242at2759"/>
<evidence type="ECO:0000313" key="12">
    <source>
        <dbReference type="Proteomes" id="UP000612746"/>
    </source>
</evidence>
<keyword evidence="5 7" id="KW-0234">DNA repair</keyword>
<evidence type="ECO:0000256" key="2">
    <source>
        <dbReference type="ARBA" id="ARBA00008997"/>
    </source>
</evidence>
<comment type="subunit">
    <text evidence="7">Component of the SMC5-SMC6 complex.</text>
</comment>
<organism evidence="11 12">
    <name type="scientific">Umbelopsis vinacea</name>
    <dbReference type="NCBI Taxonomy" id="44442"/>
    <lineage>
        <taxon>Eukaryota</taxon>
        <taxon>Fungi</taxon>
        <taxon>Fungi incertae sedis</taxon>
        <taxon>Mucoromycota</taxon>
        <taxon>Mucoromycotina</taxon>
        <taxon>Umbelopsidomycetes</taxon>
        <taxon>Umbelopsidales</taxon>
        <taxon>Umbelopsidaceae</taxon>
        <taxon>Umbelopsis</taxon>
    </lineage>
</organism>
<evidence type="ECO:0000256" key="1">
    <source>
        <dbReference type="ARBA" id="ARBA00004123"/>
    </source>
</evidence>
<evidence type="ECO:0000313" key="11">
    <source>
        <dbReference type="EMBL" id="KAG2186543.1"/>
    </source>
</evidence>
<evidence type="ECO:0000256" key="4">
    <source>
        <dbReference type="ARBA" id="ARBA00023172"/>
    </source>
</evidence>
<feature type="compositionally biased region" description="Acidic residues" evidence="8">
    <location>
        <begin position="22"/>
        <end position="46"/>
    </location>
</feature>
<evidence type="ECO:0000256" key="7">
    <source>
        <dbReference type="RuleBase" id="RU365071"/>
    </source>
</evidence>
<accession>A0A8H7Q628</accession>
<dbReference type="Pfam" id="PF15412">
    <property type="entry name" value="Nse4-Nse3_bdg"/>
    <property type="match status" value="1"/>
</dbReference>
<feature type="region of interest" description="Disordered" evidence="8">
    <location>
        <begin position="1"/>
        <end position="72"/>
    </location>
</feature>
<keyword evidence="6 7" id="KW-0539">Nucleus</keyword>
<evidence type="ECO:0000256" key="8">
    <source>
        <dbReference type="SAM" id="MobiDB-lite"/>
    </source>
</evidence>
<dbReference type="AlphaFoldDB" id="A0A8H7Q628"/>
<dbReference type="EMBL" id="JAEPRA010000004">
    <property type="protein sequence ID" value="KAG2186543.1"/>
    <property type="molecule type" value="Genomic_DNA"/>
</dbReference>
<keyword evidence="3 7" id="KW-0227">DNA damage</keyword>
<keyword evidence="12" id="KW-1185">Reference proteome</keyword>
<dbReference type="InterPro" id="IPR027786">
    <property type="entry name" value="Nse4/EID"/>
</dbReference>
<reference evidence="11" key="1">
    <citation type="submission" date="2020-12" db="EMBL/GenBank/DDBJ databases">
        <title>Metabolic potential, ecology and presence of endohyphal bacteria is reflected in genomic diversity of Mucoromycotina.</title>
        <authorList>
            <person name="Muszewska A."/>
            <person name="Okrasinska A."/>
            <person name="Steczkiewicz K."/>
            <person name="Drgas O."/>
            <person name="Orlowska M."/>
            <person name="Perlinska-Lenart U."/>
            <person name="Aleksandrzak-Piekarczyk T."/>
            <person name="Szatraj K."/>
            <person name="Zielenkiewicz U."/>
            <person name="Pilsyk S."/>
            <person name="Malc E."/>
            <person name="Mieczkowski P."/>
            <person name="Kruszewska J.S."/>
            <person name="Biernat P."/>
            <person name="Pawlowska J."/>
        </authorList>
    </citation>
    <scope>NUCLEOTIDE SEQUENCE</scope>
    <source>
        <strain evidence="11">WA0000051536</strain>
    </source>
</reference>
<sequence length="358" mass="40703">MSGTSVIRGPEHQNADPPIDERMEEEEEEEDYEEEGEEEEEMDEYEALTQKLNHDTNKEQYDPSQDKSERRTIRQRYRELIQVAEDNKRELAASDSAGLRDTVTKANELYSQVRNTQEATLDSRLLVLSADLSTQKARNLRMDLNTFDTDEFVSKIISLGGGRHVGETGDEQEELNWIDIGKQAIRFGKRPVTMDFMQGPLAVEKKQRTVTRAARITKNKEDLVKPLQLQEGDIQASENDTANSVNSIYRILHERGPTNYFELVTNPTSFSQTIENMFYVSFLIRNAVASIDDSSGAPIISVHEPPSADELGDGLTKKQIIMSLDMSLWKEIIDTYDIQESIIPTRNKTMIAGGQWYG</sequence>
<protein>
    <recommendedName>
        <fullName evidence="7">Non-structural maintenance of chromosomes element 4</fullName>
    </recommendedName>
</protein>
<dbReference type="GO" id="GO:0006310">
    <property type="term" value="P:DNA recombination"/>
    <property type="evidence" value="ECO:0007669"/>
    <property type="project" value="UniProtKB-UniRule"/>
</dbReference>
<dbReference type="GO" id="GO:0005634">
    <property type="term" value="C:nucleus"/>
    <property type="evidence" value="ECO:0007669"/>
    <property type="project" value="UniProtKB-SubCell"/>
</dbReference>
<dbReference type="Proteomes" id="UP000612746">
    <property type="component" value="Unassembled WGS sequence"/>
</dbReference>
<proteinExistence type="inferred from homology"/>
<evidence type="ECO:0000259" key="9">
    <source>
        <dbReference type="Pfam" id="PF08743"/>
    </source>
</evidence>
<dbReference type="InterPro" id="IPR029225">
    <property type="entry name" value="Nse4_Nse3-bd"/>
</dbReference>
<comment type="caution">
    <text evidence="11">The sequence shown here is derived from an EMBL/GenBank/DDBJ whole genome shotgun (WGS) entry which is preliminary data.</text>
</comment>
<feature type="compositionally biased region" description="Basic and acidic residues" evidence="8">
    <location>
        <begin position="52"/>
        <end position="72"/>
    </location>
</feature>
<evidence type="ECO:0000259" key="10">
    <source>
        <dbReference type="Pfam" id="PF15412"/>
    </source>
</evidence>